<keyword evidence="2" id="KW-0813">Transport</keyword>
<reference evidence="9 10" key="1">
    <citation type="submission" date="2016-07" db="EMBL/GenBank/DDBJ databases">
        <title>Genome and transcriptome analysis of iron-reducing fermentative bacteria Anoxybacter fermentans.</title>
        <authorList>
            <person name="Zeng X."/>
            <person name="Shao Z."/>
        </authorList>
    </citation>
    <scope>NUCLEOTIDE SEQUENCE [LARGE SCALE GENOMIC DNA]</scope>
    <source>
        <strain evidence="9 10">DY22613</strain>
    </source>
</reference>
<name>A0A3S9T0K5_9FIRM</name>
<dbReference type="GO" id="GO:0005886">
    <property type="term" value="C:plasma membrane"/>
    <property type="evidence" value="ECO:0007669"/>
    <property type="project" value="UniProtKB-SubCell"/>
</dbReference>
<dbReference type="RefSeq" id="WP_127017393.1">
    <property type="nucleotide sequence ID" value="NZ_CP016379.1"/>
</dbReference>
<keyword evidence="10" id="KW-1185">Reference proteome</keyword>
<dbReference type="EMBL" id="CP016379">
    <property type="protein sequence ID" value="AZR74047.1"/>
    <property type="molecule type" value="Genomic_DNA"/>
</dbReference>
<dbReference type="OrthoDB" id="9773404at2"/>
<protein>
    <recommendedName>
        <fullName evidence="8">Major facilitator superfamily (MFS) profile domain-containing protein</fullName>
    </recommendedName>
</protein>
<feature type="transmembrane region" description="Helical" evidence="7">
    <location>
        <begin position="255"/>
        <end position="274"/>
    </location>
</feature>
<dbReference type="KEGG" id="aft:BBF96_11965"/>
<evidence type="ECO:0000256" key="2">
    <source>
        <dbReference type="ARBA" id="ARBA00022448"/>
    </source>
</evidence>
<dbReference type="AlphaFoldDB" id="A0A3S9T0K5"/>
<dbReference type="PROSITE" id="PS50850">
    <property type="entry name" value="MFS"/>
    <property type="match status" value="1"/>
</dbReference>
<organism evidence="9 10">
    <name type="scientific">Anoxybacter fermentans</name>
    <dbReference type="NCBI Taxonomy" id="1323375"/>
    <lineage>
        <taxon>Bacteria</taxon>
        <taxon>Bacillati</taxon>
        <taxon>Bacillota</taxon>
        <taxon>Clostridia</taxon>
        <taxon>Halanaerobiales</taxon>
        <taxon>Anoxybacter</taxon>
    </lineage>
</organism>
<feature type="transmembrane region" description="Helical" evidence="7">
    <location>
        <begin position="99"/>
        <end position="121"/>
    </location>
</feature>
<feature type="transmembrane region" description="Helical" evidence="7">
    <location>
        <begin position="74"/>
        <end position="94"/>
    </location>
</feature>
<comment type="subcellular location">
    <subcellularLocation>
        <location evidence="1">Cell membrane</location>
        <topology evidence="1">Multi-pass membrane protein</topology>
    </subcellularLocation>
</comment>
<feature type="transmembrane region" description="Helical" evidence="7">
    <location>
        <begin position="221"/>
        <end position="243"/>
    </location>
</feature>
<dbReference type="InterPro" id="IPR036259">
    <property type="entry name" value="MFS_trans_sf"/>
</dbReference>
<feature type="transmembrane region" description="Helical" evidence="7">
    <location>
        <begin position="12"/>
        <end position="36"/>
    </location>
</feature>
<evidence type="ECO:0000313" key="9">
    <source>
        <dbReference type="EMBL" id="AZR74047.1"/>
    </source>
</evidence>
<evidence type="ECO:0000256" key="5">
    <source>
        <dbReference type="ARBA" id="ARBA00022989"/>
    </source>
</evidence>
<keyword evidence="6 7" id="KW-0472">Membrane</keyword>
<feature type="transmembrane region" description="Helical" evidence="7">
    <location>
        <begin position="365"/>
        <end position="390"/>
    </location>
</feature>
<feature type="transmembrane region" description="Helical" evidence="7">
    <location>
        <begin position="311"/>
        <end position="333"/>
    </location>
</feature>
<keyword evidence="3" id="KW-1003">Cell membrane</keyword>
<evidence type="ECO:0000259" key="8">
    <source>
        <dbReference type="PROSITE" id="PS50850"/>
    </source>
</evidence>
<evidence type="ECO:0000256" key="1">
    <source>
        <dbReference type="ARBA" id="ARBA00004651"/>
    </source>
</evidence>
<dbReference type="InterPro" id="IPR050171">
    <property type="entry name" value="MFS_Transporters"/>
</dbReference>
<dbReference type="GO" id="GO:0022857">
    <property type="term" value="F:transmembrane transporter activity"/>
    <property type="evidence" value="ECO:0007669"/>
    <property type="project" value="InterPro"/>
</dbReference>
<evidence type="ECO:0000313" key="10">
    <source>
        <dbReference type="Proteomes" id="UP000267250"/>
    </source>
</evidence>
<dbReference type="InterPro" id="IPR011701">
    <property type="entry name" value="MFS"/>
</dbReference>
<dbReference type="Proteomes" id="UP000267250">
    <property type="component" value="Chromosome"/>
</dbReference>
<keyword evidence="5 7" id="KW-1133">Transmembrane helix</keyword>
<keyword evidence="4 7" id="KW-0812">Transmembrane</keyword>
<accession>A0A3S9T0K5</accession>
<dbReference type="Gene3D" id="1.20.1250.20">
    <property type="entry name" value="MFS general substrate transporter like domains"/>
    <property type="match status" value="2"/>
</dbReference>
<sequence>MFNIIIYKRNSFLYFCSAFLRYMALGIFFVLFNLYIIRIGVSEKFLGLFLAVGNLTMALGSIPAGIIIDRFSKKSVLILANLLASVAFLLEVLVVNEILLLFIAVLYGFSFAALMCIAGPFLMQCGNSEEGPFLFSTSRAITLIGLTVGTISGGYLAKINLVEELYRTGLLFAAFIYIFATIPLIFIEKGGKSKVSEILESKKFQGLWLKELFNIKNIKTYALVSIIFFILGYTVILTPYINLYLNKRYALDPVYIGYFMSFIQIFSAFMAFIGSYVVKKFSPQKVIFTGIIFLSIIYSSMILLQHPTINIFLLILTSGIFNLISPLISNYVFENVDEKNHGTVSGFMNTSFNIGDSLSTYHGGLLIIMGCYNWIFFIASLAFILVLAFLKLGMKFEIVRNKLIVGEEV</sequence>
<proteinExistence type="predicted"/>
<evidence type="ECO:0000256" key="6">
    <source>
        <dbReference type="ARBA" id="ARBA00023136"/>
    </source>
</evidence>
<feature type="domain" description="Major facilitator superfamily (MFS) profile" evidence="8">
    <location>
        <begin position="10"/>
        <end position="397"/>
    </location>
</feature>
<dbReference type="PANTHER" id="PTHR23517">
    <property type="entry name" value="RESISTANCE PROTEIN MDTM, PUTATIVE-RELATED-RELATED"/>
    <property type="match status" value="1"/>
</dbReference>
<dbReference type="Pfam" id="PF07690">
    <property type="entry name" value="MFS_1"/>
    <property type="match status" value="1"/>
</dbReference>
<feature type="transmembrane region" description="Helical" evidence="7">
    <location>
        <begin position="286"/>
        <end position="304"/>
    </location>
</feature>
<feature type="transmembrane region" description="Helical" evidence="7">
    <location>
        <begin position="169"/>
        <end position="187"/>
    </location>
</feature>
<feature type="transmembrane region" description="Helical" evidence="7">
    <location>
        <begin position="133"/>
        <end position="157"/>
    </location>
</feature>
<dbReference type="SUPFAM" id="SSF103473">
    <property type="entry name" value="MFS general substrate transporter"/>
    <property type="match status" value="1"/>
</dbReference>
<gene>
    <name evidence="9" type="ORF">BBF96_11965</name>
</gene>
<evidence type="ECO:0000256" key="4">
    <source>
        <dbReference type="ARBA" id="ARBA00022692"/>
    </source>
</evidence>
<evidence type="ECO:0000256" key="3">
    <source>
        <dbReference type="ARBA" id="ARBA00022475"/>
    </source>
</evidence>
<evidence type="ECO:0000256" key="7">
    <source>
        <dbReference type="SAM" id="Phobius"/>
    </source>
</evidence>
<feature type="transmembrane region" description="Helical" evidence="7">
    <location>
        <begin position="48"/>
        <end position="68"/>
    </location>
</feature>
<dbReference type="InterPro" id="IPR020846">
    <property type="entry name" value="MFS_dom"/>
</dbReference>